<evidence type="ECO:0000256" key="1">
    <source>
        <dbReference type="HAMAP-Rule" id="MF_03030"/>
    </source>
</evidence>
<accession>A0A8I6TL14</accession>
<evidence type="ECO:0000256" key="2">
    <source>
        <dbReference type="SAM" id="Coils"/>
    </source>
</evidence>
<feature type="region of interest" description="Disordered" evidence="3">
    <location>
        <begin position="1053"/>
        <end position="1078"/>
    </location>
</feature>
<comment type="similarity">
    <text evidence="1">Belongs to the MGME1 family.</text>
</comment>
<dbReference type="GO" id="GO:0043504">
    <property type="term" value="P:mitochondrial DNA repair"/>
    <property type="evidence" value="ECO:0007669"/>
    <property type="project" value="UniProtKB-UniRule"/>
</dbReference>
<comment type="subcellular location">
    <subcellularLocation>
        <location evidence="1">Mitochondrion</location>
    </subcellularLocation>
</comment>
<feature type="compositionally biased region" description="Low complexity" evidence="3">
    <location>
        <begin position="996"/>
        <end position="1010"/>
    </location>
</feature>
<feature type="compositionally biased region" description="Polar residues" evidence="3">
    <location>
        <begin position="1059"/>
        <end position="1078"/>
    </location>
</feature>
<dbReference type="HAMAP" id="MF_03030">
    <property type="entry name" value="MGME1"/>
    <property type="match status" value="1"/>
</dbReference>
<dbReference type="RefSeq" id="XP_024085251.1">
    <property type="nucleotide sequence ID" value="XM_024229483.1"/>
</dbReference>
<dbReference type="KEGG" id="clec:112127924"/>
<keyword evidence="1" id="KW-0378">Hydrolase</keyword>
<protein>
    <recommendedName>
        <fullName evidence="1">Mitochondrial genome maintenance exonuclease 1</fullName>
        <ecNumber evidence="1">3.1.-.-</ecNumber>
    </recommendedName>
</protein>
<feature type="coiled-coil region" evidence="2">
    <location>
        <begin position="460"/>
        <end position="522"/>
    </location>
</feature>
<name>A0A8I6TL14_CIMLE</name>
<dbReference type="EnsemblMetazoa" id="XM_024229483.1">
    <property type="protein sequence ID" value="XP_024085251.1"/>
    <property type="gene ID" value="LOC112127924"/>
</dbReference>
<reference evidence="4" key="1">
    <citation type="submission" date="2022-01" db="UniProtKB">
        <authorList>
            <consortium name="EnsemblMetazoa"/>
        </authorList>
    </citation>
    <scope>IDENTIFICATION</scope>
</reference>
<dbReference type="GO" id="GO:0006264">
    <property type="term" value="P:mitochondrial DNA replication"/>
    <property type="evidence" value="ECO:0007669"/>
    <property type="project" value="TreeGrafter"/>
</dbReference>
<keyword evidence="5" id="KW-1185">Reference proteome</keyword>
<sequence length="1823" mass="202913">MKSIRSSLWCSSQLNLKHIKNDICKSFAFQVCRGTHGKKTSSKVSGSSHSCTKSFYPPRLLVRKLKKKTQTKFVKHISTHTVGRKQESGDITREPPRQNDSVKSKIERARSKNGMSQDASCHSIPTYLFSNFSLPTFSDLENSFSIFSNSSDWKTAEDKDLNVEMCMDLGVEPMEVSNNHDMSYRKSLLDLINNNEKPEEKEVKSNCSLIEPPRNLQAEVDYCIVEEKLLGSTPSDVIWKNKNVCIGPAVGTELYPPSDVKMTIVSADRPKHYWNRASKTSLMDEDVEKIQEKNIPLFTSEPEILELNPCPGKLENISLSSVPENSECKPYAEREESISLMTPIVLVPCTVKEGDVTLVTPNSKINGVTPGQMNSTESEPNIDQEQFNPTSIVSIMNMIKDTDQMICSDSNSFEDFLKKGPIEKLPVSSPEPTNVLNILNSVDKSAVIIQNDRYVTNRILDTLKDKGNEMNKAKDKLKTTSRDFLKFSCGMNEKLDRLKENYENFKKETNGVEQELTKLDNSLNDDLLLLTDKYHLPLLKKATEQVKEGLESKTLSNTDFTLLDNNTEKNLLHLISKSSKNNIFNDNAEQESEQLVFDNNALDENMLLLRNNENDQVLADTNNVQLSCQGLNSFSCSPSQKITINQSRQSHDSAKKSQEGKLNVDVATKTVISSSSKASGSEISIVEVQKFTDKRLPFPFSTETVLQVFGTKEKLTDALSVIEQSKAKVAVLNSSDGHKKGNQVSPAFQNMLTSIKSFDEKKVSPIPLIIPVDVVNSVKPLEVHPLSSELLMRQAKHAELVKLARSISASNKAMKIAFTNKPKRIVIRKNQNKTKKTVPKVDNERRPFKESVEKVKIIGPKQIDLILGLSPKESVAKRKSAYFQSTGTKRVDQQVKMNDERNVTERIKDVEKSQNQPVEQWVGRKNHVTSKPVMEIKPTISTTPKKIVDAKMKALVTLKAEEEDGLSLRDRTILKDILDGKYGYQNALSNKLSRESISTSSNVKKGSSSGKGNGDEPTDDAKMSKMLIEKIKNDSCGPILGNREAIRDCETKTVESVRSKSPTNNNNLTPQNHEMGNLKTSDLNKKAKQNVKNEPTLNKAKPIIQKVAANIMTNLKKQSSTSNMAIKHVNDVKDRQKIAVINPYGKQPSKQEVIVKPGVGVMGAQLSKPELIPIAQTNSGDGMKAHELSKMKETVKPGVKQFVESTLQSDAPSPKKEFLYKSSGNVKVSVFIPNSSRPDLIKNSAKVEKKVPKEEAKILANKTAENPPLKYNKVLFVKPNSVAKERVENQDLSEGQVTHDKKLRPYNYAQIYNPEVVKPQPAAKTVAHEVSNPEEVKPQTAAKTVAHAVSNPEVVKPQPAAKTVAHEVSNPEVVKPQPAAKTVVPEINNSEVVKPQPAAKTVAPEVSNPEVVKPQLAAQTAAPNQLKKPQTAPTDDNQSFPSKLGVSLKNLKDEIVAKNEGKRIPMKHSLLSKLPQIKPLTSVSDMKKQALLKAQATTHTIKEKEIERNDGEMAASHAAKPTNLTVKDNIELRPDTVSHTPPLDLSHEFMFNFDKFSKETTPFLDPTLCKECLVAEHRILGFPMLNPAKTDYAIKQGVISIDIANNLMLKKQLKGIPSVTTILNSTMGDASKAALAKWRTTMINQLGEVGFKDFYKEQLKKGSDFHGSVHRYLKTLATGKAEETSSLTFKSVRDVLNNISDVSVLESQVIHSQLGYRGVVDCIARYKGIPVVIEWKRSDKPKPTVRHTFDAPLQLSAYIGALNYDKMYDIQVQGAMVVVAYSDGTKADVFNVNLEECKEYWKQWLGRFKSYILANQRFLSPIS</sequence>
<feature type="active site" evidence="1">
    <location>
        <position position="1736"/>
    </location>
</feature>
<feature type="active site" evidence="1">
    <location>
        <position position="1721"/>
    </location>
</feature>
<dbReference type="EC" id="3.1.-.-" evidence="1"/>
<dbReference type="OrthoDB" id="5777131at2759"/>
<feature type="region of interest" description="Disordered" evidence="3">
    <location>
        <begin position="1502"/>
        <end position="1521"/>
    </location>
</feature>
<feature type="compositionally biased region" description="Basic and acidic residues" evidence="3">
    <location>
        <begin position="649"/>
        <end position="659"/>
    </location>
</feature>
<dbReference type="GeneID" id="112127924"/>
<evidence type="ECO:0000256" key="3">
    <source>
        <dbReference type="SAM" id="MobiDB-lite"/>
    </source>
</evidence>
<keyword evidence="2" id="KW-0175">Coiled coil</keyword>
<feature type="region of interest" description="Disordered" evidence="3">
    <location>
        <begin position="79"/>
        <end position="118"/>
    </location>
</feature>
<dbReference type="PANTHER" id="PTHR31340">
    <property type="entry name" value="MITOCHONDRIAL GENOME MAINTENANCE EXONUCLEASE 1"/>
    <property type="match status" value="1"/>
</dbReference>
<feature type="compositionally biased region" description="Basic and acidic residues" evidence="3">
    <location>
        <begin position="84"/>
        <end position="110"/>
    </location>
</feature>
<keyword evidence="1" id="KW-0496">Mitochondrion</keyword>
<evidence type="ECO:0000313" key="5">
    <source>
        <dbReference type="Proteomes" id="UP000494040"/>
    </source>
</evidence>
<organism evidence="4 5">
    <name type="scientific">Cimex lectularius</name>
    <name type="common">Bed bug</name>
    <name type="synonym">Acanthia lectularia</name>
    <dbReference type="NCBI Taxonomy" id="79782"/>
    <lineage>
        <taxon>Eukaryota</taxon>
        <taxon>Metazoa</taxon>
        <taxon>Ecdysozoa</taxon>
        <taxon>Arthropoda</taxon>
        <taxon>Hexapoda</taxon>
        <taxon>Insecta</taxon>
        <taxon>Pterygota</taxon>
        <taxon>Neoptera</taxon>
        <taxon>Paraneoptera</taxon>
        <taxon>Hemiptera</taxon>
        <taxon>Heteroptera</taxon>
        <taxon>Panheteroptera</taxon>
        <taxon>Cimicomorpha</taxon>
        <taxon>Cimicidae</taxon>
        <taxon>Cimex</taxon>
    </lineage>
</organism>
<feature type="region of interest" description="Disordered" evidence="3">
    <location>
        <begin position="1419"/>
        <end position="1445"/>
    </location>
</feature>
<dbReference type="GO" id="GO:0008297">
    <property type="term" value="F:single-stranded DNA exodeoxyribonuclease activity"/>
    <property type="evidence" value="ECO:0007669"/>
    <property type="project" value="UniProtKB-UniRule"/>
</dbReference>
<feature type="region of interest" description="Disordered" evidence="3">
    <location>
        <begin position="363"/>
        <end position="383"/>
    </location>
</feature>
<dbReference type="GO" id="GO:0005739">
    <property type="term" value="C:mitochondrion"/>
    <property type="evidence" value="ECO:0007669"/>
    <property type="project" value="UniProtKB-SubCell"/>
</dbReference>
<keyword evidence="1" id="KW-0269">Exonuclease</keyword>
<feature type="region of interest" description="Disordered" evidence="3">
    <location>
        <begin position="642"/>
        <end position="661"/>
    </location>
</feature>
<proteinExistence type="inferred from homology"/>
<feature type="compositionally biased region" description="Basic and acidic residues" evidence="3">
    <location>
        <begin position="1502"/>
        <end position="1511"/>
    </location>
</feature>
<dbReference type="PANTHER" id="PTHR31340:SF3">
    <property type="entry name" value="MITOCHONDRIAL GENOME MAINTENANCE EXONUCLEASE 1"/>
    <property type="match status" value="1"/>
</dbReference>
<feature type="compositionally biased region" description="Polar residues" evidence="3">
    <location>
        <begin position="1419"/>
        <end position="1441"/>
    </location>
</feature>
<feature type="active site" evidence="1">
    <location>
        <position position="1734"/>
    </location>
</feature>
<comment type="function">
    <text evidence="1">Metal-dependent single-stranded DNA (ssDNA) exonuclease involved in mitochondrial genome maintenance.</text>
</comment>
<evidence type="ECO:0000313" key="4">
    <source>
        <dbReference type="EnsemblMetazoa" id="XP_024085251.1"/>
    </source>
</evidence>
<dbReference type="Proteomes" id="UP000494040">
    <property type="component" value="Unassembled WGS sequence"/>
</dbReference>
<keyword evidence="1" id="KW-0540">Nuclease</keyword>
<feature type="region of interest" description="Disordered" evidence="3">
    <location>
        <begin position="993"/>
        <end position="1020"/>
    </location>
</feature>